<evidence type="ECO:0000313" key="2">
    <source>
        <dbReference type="Proteomes" id="UP001497535"/>
    </source>
</evidence>
<name>A0ACB1B9X7_MELEN</name>
<gene>
    <name evidence="1" type="ORF">MENTE1834_LOCUS49523</name>
</gene>
<evidence type="ECO:0000313" key="1">
    <source>
        <dbReference type="EMBL" id="CAK5130705.1"/>
    </source>
</evidence>
<dbReference type="Proteomes" id="UP001497535">
    <property type="component" value="Unassembled WGS sequence"/>
</dbReference>
<reference evidence="1" key="1">
    <citation type="submission" date="2023-11" db="EMBL/GenBank/DDBJ databases">
        <authorList>
            <person name="Poullet M."/>
        </authorList>
    </citation>
    <scope>NUCLEOTIDE SEQUENCE</scope>
    <source>
        <strain evidence="1">E1834</strain>
    </source>
</reference>
<proteinExistence type="predicted"/>
<organism evidence="1 2">
    <name type="scientific">Meloidogyne enterolobii</name>
    <name type="common">Root-knot nematode worm</name>
    <name type="synonym">Meloidogyne mayaguensis</name>
    <dbReference type="NCBI Taxonomy" id="390850"/>
    <lineage>
        <taxon>Eukaryota</taxon>
        <taxon>Metazoa</taxon>
        <taxon>Ecdysozoa</taxon>
        <taxon>Nematoda</taxon>
        <taxon>Chromadorea</taxon>
        <taxon>Rhabditida</taxon>
        <taxon>Tylenchina</taxon>
        <taxon>Tylenchomorpha</taxon>
        <taxon>Tylenchoidea</taxon>
        <taxon>Meloidogynidae</taxon>
        <taxon>Meloidogyninae</taxon>
        <taxon>Meloidogyne</taxon>
    </lineage>
</organism>
<accession>A0ACB1B9X7</accession>
<protein>
    <submittedName>
        <fullName evidence="1">Uncharacterized protein</fullName>
    </submittedName>
</protein>
<keyword evidence="2" id="KW-1185">Reference proteome</keyword>
<dbReference type="EMBL" id="CAVMJV010000401">
    <property type="protein sequence ID" value="CAK5130705.1"/>
    <property type="molecule type" value="Genomic_DNA"/>
</dbReference>
<comment type="caution">
    <text evidence="1">The sequence shown here is derived from an EMBL/GenBank/DDBJ whole genome shotgun (WGS) entry which is preliminary data.</text>
</comment>
<sequence>MSTFVFTAFLRSNCSDQGSCKFPTGDLSIICLSCFVALSSGDSCSGSLISIVSRFRKSFSSIFSIILLSTIITY</sequence>